<protein>
    <submittedName>
        <fullName evidence="2">Uncharacterized protein</fullName>
    </submittedName>
</protein>
<dbReference type="Proteomes" id="UP000094236">
    <property type="component" value="Unassembled WGS sequence"/>
</dbReference>
<proteinExistence type="predicted"/>
<keyword evidence="3" id="KW-1185">Reference proteome</keyword>
<evidence type="ECO:0000256" key="1">
    <source>
        <dbReference type="SAM" id="SignalP"/>
    </source>
</evidence>
<evidence type="ECO:0000313" key="3">
    <source>
        <dbReference type="Proteomes" id="UP000094236"/>
    </source>
</evidence>
<gene>
    <name evidence="2" type="ORF">PACTADRAFT_140174</name>
</gene>
<accession>A0A1E4U0T5</accession>
<reference evidence="3" key="1">
    <citation type="submission" date="2016-05" db="EMBL/GenBank/DDBJ databases">
        <title>Comparative genomics of biotechnologically important yeasts.</title>
        <authorList>
            <consortium name="DOE Joint Genome Institute"/>
            <person name="Riley R."/>
            <person name="Haridas S."/>
            <person name="Wolfe K.H."/>
            <person name="Lopes M.R."/>
            <person name="Hittinger C.T."/>
            <person name="Goker M."/>
            <person name="Salamov A."/>
            <person name="Wisecaver J."/>
            <person name="Long T.M."/>
            <person name="Aerts A.L."/>
            <person name="Barry K."/>
            <person name="Choi C."/>
            <person name="Clum A."/>
            <person name="Coughlan A.Y."/>
            <person name="Deshpande S."/>
            <person name="Douglass A.P."/>
            <person name="Hanson S.J."/>
            <person name="Klenk H.-P."/>
            <person name="Labutti K."/>
            <person name="Lapidus A."/>
            <person name="Lindquist E."/>
            <person name="Lipzen A."/>
            <person name="Meier-Kolthoff J.P."/>
            <person name="Ohm R.A."/>
            <person name="Otillar R.P."/>
            <person name="Pangilinan J."/>
            <person name="Peng Y."/>
            <person name="Rokas A."/>
            <person name="Rosa C.A."/>
            <person name="Scheuner C."/>
            <person name="Sibirny A.A."/>
            <person name="Slot J.C."/>
            <person name="Stielow J.B."/>
            <person name="Sun H."/>
            <person name="Kurtzman C.P."/>
            <person name="Blackwell M."/>
            <person name="Grigoriev I.V."/>
            <person name="Jeffries T.W."/>
        </authorList>
    </citation>
    <scope>NUCLEOTIDE SEQUENCE [LARGE SCALE GENOMIC DNA]</scope>
    <source>
        <strain evidence="3">NRRL Y-2460</strain>
    </source>
</reference>
<evidence type="ECO:0000313" key="2">
    <source>
        <dbReference type="EMBL" id="ODV97599.1"/>
    </source>
</evidence>
<dbReference type="EMBL" id="KV454011">
    <property type="protein sequence ID" value="ODV97599.1"/>
    <property type="molecule type" value="Genomic_DNA"/>
</dbReference>
<organism evidence="2 3">
    <name type="scientific">Pachysolen tannophilus NRRL Y-2460</name>
    <dbReference type="NCBI Taxonomy" id="669874"/>
    <lineage>
        <taxon>Eukaryota</taxon>
        <taxon>Fungi</taxon>
        <taxon>Dikarya</taxon>
        <taxon>Ascomycota</taxon>
        <taxon>Saccharomycotina</taxon>
        <taxon>Pichiomycetes</taxon>
        <taxon>Pachysolenaceae</taxon>
        <taxon>Pachysolen</taxon>
    </lineage>
</organism>
<sequence>MMQGVMLTITMTITTSVLETVLEIVIGRKESLWFPSVFSTKRLDLNLRVGIKINQVKKLYKFN</sequence>
<feature type="chain" id="PRO_5009163431" evidence="1">
    <location>
        <begin position="17"/>
        <end position="63"/>
    </location>
</feature>
<dbReference type="AlphaFoldDB" id="A0A1E4U0T5"/>
<name>A0A1E4U0T5_PACTA</name>
<feature type="signal peptide" evidence="1">
    <location>
        <begin position="1"/>
        <end position="16"/>
    </location>
</feature>
<keyword evidence="1" id="KW-0732">Signal</keyword>